<feature type="compositionally biased region" description="Polar residues" evidence="1">
    <location>
        <begin position="1"/>
        <end position="10"/>
    </location>
</feature>
<feature type="region of interest" description="Disordered" evidence="1">
    <location>
        <begin position="1"/>
        <end position="85"/>
    </location>
</feature>
<dbReference type="Proteomes" id="UP001218218">
    <property type="component" value="Unassembled WGS sequence"/>
</dbReference>
<reference evidence="2" key="1">
    <citation type="submission" date="2023-03" db="EMBL/GenBank/DDBJ databases">
        <title>Massive genome expansion in bonnet fungi (Mycena s.s.) driven by repeated elements and novel gene families across ecological guilds.</title>
        <authorList>
            <consortium name="Lawrence Berkeley National Laboratory"/>
            <person name="Harder C.B."/>
            <person name="Miyauchi S."/>
            <person name="Viragh M."/>
            <person name="Kuo A."/>
            <person name="Thoen E."/>
            <person name="Andreopoulos B."/>
            <person name="Lu D."/>
            <person name="Skrede I."/>
            <person name="Drula E."/>
            <person name="Henrissat B."/>
            <person name="Morin E."/>
            <person name="Kohler A."/>
            <person name="Barry K."/>
            <person name="LaButti K."/>
            <person name="Morin E."/>
            <person name="Salamov A."/>
            <person name="Lipzen A."/>
            <person name="Mereny Z."/>
            <person name="Hegedus B."/>
            <person name="Baldrian P."/>
            <person name="Stursova M."/>
            <person name="Weitz H."/>
            <person name="Taylor A."/>
            <person name="Grigoriev I.V."/>
            <person name="Nagy L.G."/>
            <person name="Martin F."/>
            <person name="Kauserud H."/>
        </authorList>
    </citation>
    <scope>NUCLEOTIDE SEQUENCE</scope>
    <source>
        <strain evidence="2">CBHHK002</strain>
    </source>
</reference>
<comment type="caution">
    <text evidence="2">The sequence shown here is derived from an EMBL/GenBank/DDBJ whole genome shotgun (WGS) entry which is preliminary data.</text>
</comment>
<evidence type="ECO:0000256" key="1">
    <source>
        <dbReference type="SAM" id="MobiDB-lite"/>
    </source>
</evidence>
<accession>A0AAD7E6J6</accession>
<dbReference type="EMBL" id="JARIHO010000148">
    <property type="protein sequence ID" value="KAJ7300943.1"/>
    <property type="molecule type" value="Genomic_DNA"/>
</dbReference>
<evidence type="ECO:0000313" key="2">
    <source>
        <dbReference type="EMBL" id="KAJ7300943.1"/>
    </source>
</evidence>
<dbReference type="AlphaFoldDB" id="A0AAD7E6J6"/>
<keyword evidence="3" id="KW-1185">Reference proteome</keyword>
<gene>
    <name evidence="2" type="ORF">DFH08DRAFT_827981</name>
</gene>
<protein>
    <submittedName>
        <fullName evidence="2">Uncharacterized protein</fullName>
    </submittedName>
</protein>
<feature type="compositionally biased region" description="Basic and acidic residues" evidence="1">
    <location>
        <begin position="66"/>
        <end position="77"/>
    </location>
</feature>
<evidence type="ECO:0000313" key="3">
    <source>
        <dbReference type="Proteomes" id="UP001218218"/>
    </source>
</evidence>
<organism evidence="2 3">
    <name type="scientific">Mycena albidolilacea</name>
    <dbReference type="NCBI Taxonomy" id="1033008"/>
    <lineage>
        <taxon>Eukaryota</taxon>
        <taxon>Fungi</taxon>
        <taxon>Dikarya</taxon>
        <taxon>Basidiomycota</taxon>
        <taxon>Agaricomycotina</taxon>
        <taxon>Agaricomycetes</taxon>
        <taxon>Agaricomycetidae</taxon>
        <taxon>Agaricales</taxon>
        <taxon>Marasmiineae</taxon>
        <taxon>Mycenaceae</taxon>
        <taxon>Mycena</taxon>
    </lineage>
</organism>
<proteinExistence type="predicted"/>
<name>A0AAD7E6J6_9AGAR</name>
<sequence>MSPTGRSASGDSAPKTIRKLIAPKHLVDGSNKIEQERKQPLPKDFDHGHLGSHSGEDADGAGVESDGEKEGHDEGISRHASHGVSRLPGYPERALLEFSGVIVIVNDAPDQSGVDNSIRLNADGHTRFFSKLKNSVCLIRRLPFSQMAHQSARSVFFCFGKFSREQLP</sequence>
<feature type="compositionally biased region" description="Basic and acidic residues" evidence="1">
    <location>
        <begin position="25"/>
        <end position="49"/>
    </location>
</feature>